<feature type="compositionally biased region" description="Low complexity" evidence="1">
    <location>
        <begin position="815"/>
        <end position="834"/>
    </location>
</feature>
<evidence type="ECO:0000256" key="1">
    <source>
        <dbReference type="SAM" id="MobiDB-lite"/>
    </source>
</evidence>
<dbReference type="Pfam" id="PF00069">
    <property type="entry name" value="Pkinase"/>
    <property type="match status" value="1"/>
</dbReference>
<dbReference type="InterPro" id="IPR041664">
    <property type="entry name" value="AAA_16"/>
</dbReference>
<dbReference type="Proteomes" id="UP000253551">
    <property type="component" value="Unassembled WGS sequence"/>
</dbReference>
<dbReference type="InterPro" id="IPR027417">
    <property type="entry name" value="P-loop_NTPase"/>
</dbReference>
<dbReference type="Gene3D" id="1.10.510.10">
    <property type="entry name" value="Transferase(Phosphotransferase) domain 1"/>
    <property type="match status" value="1"/>
</dbReference>
<dbReference type="GO" id="GO:0005524">
    <property type="term" value="F:ATP binding"/>
    <property type="evidence" value="ECO:0007669"/>
    <property type="project" value="InterPro"/>
</dbReference>
<dbReference type="STRING" id="4846.A0A367KE49"/>
<dbReference type="SMART" id="SM00220">
    <property type="entry name" value="S_TKc"/>
    <property type="match status" value="1"/>
</dbReference>
<dbReference type="SUPFAM" id="SSF52540">
    <property type="entry name" value="P-loop containing nucleoside triphosphate hydrolases"/>
    <property type="match status" value="1"/>
</dbReference>
<dbReference type="InterPro" id="IPR053159">
    <property type="entry name" value="Hybrid_Histidine_Kinase"/>
</dbReference>
<comment type="caution">
    <text evidence="3">The sequence shown here is derived from an EMBL/GenBank/DDBJ whole genome shotgun (WGS) entry which is preliminary data.</text>
</comment>
<reference evidence="3 4" key="1">
    <citation type="journal article" date="2018" name="G3 (Bethesda)">
        <title>Phylogenetic and Phylogenomic Definition of Rhizopus Species.</title>
        <authorList>
            <person name="Gryganskyi A.P."/>
            <person name="Golan J."/>
            <person name="Dolatabadi S."/>
            <person name="Mondo S."/>
            <person name="Robb S."/>
            <person name="Idnurm A."/>
            <person name="Muszewska A."/>
            <person name="Steczkiewicz K."/>
            <person name="Masonjones S."/>
            <person name="Liao H.L."/>
            <person name="Gajdeczka M.T."/>
            <person name="Anike F."/>
            <person name="Vuek A."/>
            <person name="Anishchenko I.M."/>
            <person name="Voigt K."/>
            <person name="de Hoog G.S."/>
            <person name="Smith M.E."/>
            <person name="Heitman J."/>
            <person name="Vilgalys R."/>
            <person name="Stajich J.E."/>
        </authorList>
    </citation>
    <scope>NUCLEOTIDE SEQUENCE [LARGE SCALE GENOMIC DNA]</scope>
    <source>
        <strain evidence="3 4">LSU 92-RS-03</strain>
    </source>
</reference>
<proteinExistence type="predicted"/>
<dbReference type="InterPro" id="IPR003593">
    <property type="entry name" value="AAA+_ATPase"/>
</dbReference>
<evidence type="ECO:0000313" key="4">
    <source>
        <dbReference type="Proteomes" id="UP000253551"/>
    </source>
</evidence>
<feature type="non-terminal residue" evidence="3">
    <location>
        <position position="1358"/>
    </location>
</feature>
<protein>
    <recommendedName>
        <fullName evidence="2">Protein kinase domain-containing protein</fullName>
    </recommendedName>
</protein>
<evidence type="ECO:0000259" key="2">
    <source>
        <dbReference type="PROSITE" id="PS50011"/>
    </source>
</evidence>
<dbReference type="PROSITE" id="PS50011">
    <property type="entry name" value="PROTEIN_KINASE_DOM"/>
    <property type="match status" value="1"/>
</dbReference>
<dbReference type="SUPFAM" id="SSF56112">
    <property type="entry name" value="Protein kinase-like (PK-like)"/>
    <property type="match status" value="1"/>
</dbReference>
<dbReference type="PANTHER" id="PTHR43642:SF1">
    <property type="entry name" value="HYBRID SIGNAL TRANSDUCTION HISTIDINE KINASE G"/>
    <property type="match status" value="1"/>
</dbReference>
<organism evidence="3 4">
    <name type="scientific">Rhizopus stolonifer</name>
    <name type="common">Rhizopus nigricans</name>
    <dbReference type="NCBI Taxonomy" id="4846"/>
    <lineage>
        <taxon>Eukaryota</taxon>
        <taxon>Fungi</taxon>
        <taxon>Fungi incertae sedis</taxon>
        <taxon>Mucoromycota</taxon>
        <taxon>Mucoromycotina</taxon>
        <taxon>Mucoromycetes</taxon>
        <taxon>Mucorales</taxon>
        <taxon>Mucorineae</taxon>
        <taxon>Rhizopodaceae</taxon>
        <taxon>Rhizopus</taxon>
    </lineage>
</organism>
<gene>
    <name evidence="3" type="ORF">CU098_005326</name>
</gene>
<feature type="domain" description="Protein kinase" evidence="2">
    <location>
        <begin position="1"/>
        <end position="306"/>
    </location>
</feature>
<dbReference type="SMART" id="SM00382">
    <property type="entry name" value="AAA"/>
    <property type="match status" value="1"/>
</dbReference>
<sequence>MKRLYQLSDGSAFLVRPLEYIHLPSGLTIVIYADEGQNYLEYNKRQSEDATISAHHRHTYSDRGSSISSNESSAILYDDKKRYLYRQSDMDPVPSTPAHTGLPATFHGGPAFDLGTFLRFAIKCTDCLEFIHRNNVVHGEIRLSAFQWTGEDSSRVKMWNFGSGARSLETYLTSEGWRKTATNKESMGMLQNLLVYMSPEQTGRTTYVPDHRSDIYSLGIVFFVLLTGKAPFEGGPLEILNGILSRKVPLIHEIQLEVPEVLARIVEKMTHKSPEDRYSSAYGIRADLKECLKRLRFASESAHEVIESFPLAERDVASVFTLPKTIYGRQGTIVEMTYIIQRVAGVYKSIKNRREKSYSTGSTMPTITSENFHAGNASVSDEGLSDHLSNTDANSMIGGALGAGTKSNTSPSYCSGFEGSDISSGNGRVQAGKQGVEIVCLAGPGGAGKSTLCNAVQNVARQHGYVACTKFDSRHQVPYSCILKSLSQILQQILSESEDEIHAFYDHLKSHLGAQFCKIELLADLVPELKPLLDPVDSEDSEEPINQIHLDNVETRIRFHTLFVEVFRALTQWRMVTLFLDDVHLADDPSLELIESMIASKLKILIFVCYRDQEVTEALEKLLSNDFAIFHTIQVGVLDFDSLVDYISDALHRPLDVDRDSILPLAEIVYKKTRGNAFYTAQLLVTLEKKKFIFFNWEENEWDYNLADIHQAVMTKDDTDRDTELDIGFLVNRLKELPLDGQRLLKWASFVGDTFSWNTVKYLMIDSDPESEFSDNSTSASDSTASKSNVDEIASSSRLMADSLHPLIKFSQHASGSNSSVPSTSSTSVTTKSTFKSKKSTSRDPINGLQAALQEGYILPLESDEFRWSHDRYSQAAMELANPKSREKIHFKIAKYLMHEDQIDSFLIADHLLKCMNLVQELEHKAAYKEILFEAGNKARISGAHKMAFNYYKAAILLLGPNAWEDAEYARTHYLYTNAVALSFIVGQADLTEQYLEIIFQNTTDPLDRVTAHRIQHKYFFSRQMHSEGATALRTCLSELQLTDFDYDGTMTQIDREYHVAVDLIDKVGISELVKIGPCDDPRLKAALSVLEEMCTAAYWLGNQTEMLYVAIKMIQISIREGMCSTTGIGFSFMSMCASEFYQKYTYSEEIGAAGVAIAEKYGGNAEKGRTICLYNIFASMWKYNYRDSTAQFRQAWRYCLSAGDRIYGSFSHLHVATTMFFTANRISDALLEAESCYDDIHAWSASADTNVLVMSIIRCIKALQGHTFTDKAEEVFNGDDGFNDSHFVAESCKQSANPHVPLNWYEAFRLIPLVLYGHYEYAVALGCWVINGIHNHPNHRHTRVLLAYHSLAVLEKI</sequence>
<dbReference type="OrthoDB" id="2276795at2759"/>
<evidence type="ECO:0000313" key="3">
    <source>
        <dbReference type="EMBL" id="RCI00486.1"/>
    </source>
</evidence>
<keyword evidence="4" id="KW-1185">Reference proteome</keyword>
<dbReference type="PANTHER" id="PTHR43642">
    <property type="entry name" value="HYBRID SIGNAL TRANSDUCTION HISTIDINE KINASE G"/>
    <property type="match status" value="1"/>
</dbReference>
<accession>A0A367KE49</accession>
<dbReference type="InterPro" id="IPR000719">
    <property type="entry name" value="Prot_kinase_dom"/>
</dbReference>
<name>A0A367KE49_RHIST</name>
<dbReference type="Pfam" id="PF13191">
    <property type="entry name" value="AAA_16"/>
    <property type="match status" value="1"/>
</dbReference>
<dbReference type="InterPro" id="IPR011009">
    <property type="entry name" value="Kinase-like_dom_sf"/>
</dbReference>
<dbReference type="Gene3D" id="3.40.50.300">
    <property type="entry name" value="P-loop containing nucleotide triphosphate hydrolases"/>
    <property type="match status" value="1"/>
</dbReference>
<dbReference type="EMBL" id="PJQM01001837">
    <property type="protein sequence ID" value="RCI00486.1"/>
    <property type="molecule type" value="Genomic_DNA"/>
</dbReference>
<feature type="region of interest" description="Disordered" evidence="1">
    <location>
        <begin position="813"/>
        <end position="846"/>
    </location>
</feature>
<dbReference type="GO" id="GO:0004672">
    <property type="term" value="F:protein kinase activity"/>
    <property type="evidence" value="ECO:0007669"/>
    <property type="project" value="InterPro"/>
</dbReference>